<dbReference type="Proteomes" id="UP001152747">
    <property type="component" value="Unassembled WGS sequence"/>
</dbReference>
<feature type="transmembrane region" description="Helical" evidence="1">
    <location>
        <begin position="346"/>
        <end position="369"/>
    </location>
</feature>
<feature type="signal peptide" evidence="2">
    <location>
        <begin position="1"/>
        <end position="18"/>
    </location>
</feature>
<comment type="caution">
    <text evidence="3">The sequence shown here is derived from an EMBL/GenBank/DDBJ whole genome shotgun (WGS) entry which is preliminary data.</text>
</comment>
<evidence type="ECO:0000313" key="4">
    <source>
        <dbReference type="Proteomes" id="UP001152747"/>
    </source>
</evidence>
<evidence type="ECO:0008006" key="5">
    <source>
        <dbReference type="Google" id="ProtNLM"/>
    </source>
</evidence>
<feature type="chain" id="PRO_5040133554" description="Domain of unknown function DX domain-containing protein" evidence="2">
    <location>
        <begin position="19"/>
        <end position="377"/>
    </location>
</feature>
<protein>
    <recommendedName>
        <fullName evidence="5">Domain of unknown function DX domain-containing protein</fullName>
    </recommendedName>
</protein>
<evidence type="ECO:0000256" key="1">
    <source>
        <dbReference type="SAM" id="Phobius"/>
    </source>
</evidence>
<name>A0A9P1IF54_9PELO</name>
<keyword evidence="2" id="KW-0732">Signal</keyword>
<dbReference type="AlphaFoldDB" id="A0A9P1IF54"/>
<proteinExistence type="predicted"/>
<gene>
    <name evidence="3" type="ORF">CAMP_LOCUS5638</name>
</gene>
<keyword evidence="1" id="KW-0472">Membrane</keyword>
<keyword evidence="1" id="KW-1133">Transmembrane helix</keyword>
<evidence type="ECO:0000313" key="3">
    <source>
        <dbReference type="EMBL" id="CAI5443001.1"/>
    </source>
</evidence>
<sequence>MKMVYIFILLQITAIITAPNEQNCTDTGIISKIKTLPDQEIDEYFNLIYPMKFYCPKPIGFHCFDFIKKQKPETIPRFCLPRTIFDNRFKICKKNADCGDRGFCQKFISYDIDPKNKSKFALKIQNTSFCYQQPFVTNETKTRLLIDKKKLGFSICNKTSDCKPTKFGSICDKNPKYAEEFGKLLFDGFCVEKICGGKHEFNETYEALNGYETCKAGIKYNITHFDKIHYRPKCIEGILCYRKVECTRGTVFNEEQQCGPNSKPNPLLFCNNGKKKGPNWCDFETNQCCEDEIIGHCPYGIVENRSFRYFQPKCKSDRDCKNGFFCASEGYCCENIQYPEAEGPPISFYLVPAIMIAFIVGGLAFLIFYKFEEVEDL</sequence>
<keyword evidence="4" id="KW-1185">Reference proteome</keyword>
<accession>A0A9P1IF54</accession>
<reference evidence="3" key="1">
    <citation type="submission" date="2022-11" db="EMBL/GenBank/DDBJ databases">
        <authorList>
            <person name="Kikuchi T."/>
        </authorList>
    </citation>
    <scope>NUCLEOTIDE SEQUENCE</scope>
    <source>
        <strain evidence="3">PS1010</strain>
    </source>
</reference>
<keyword evidence="1" id="KW-0812">Transmembrane</keyword>
<evidence type="ECO:0000256" key="2">
    <source>
        <dbReference type="SAM" id="SignalP"/>
    </source>
</evidence>
<dbReference type="EMBL" id="CANHGI010000002">
    <property type="protein sequence ID" value="CAI5443001.1"/>
    <property type="molecule type" value="Genomic_DNA"/>
</dbReference>
<organism evidence="3 4">
    <name type="scientific">Caenorhabditis angaria</name>
    <dbReference type="NCBI Taxonomy" id="860376"/>
    <lineage>
        <taxon>Eukaryota</taxon>
        <taxon>Metazoa</taxon>
        <taxon>Ecdysozoa</taxon>
        <taxon>Nematoda</taxon>
        <taxon>Chromadorea</taxon>
        <taxon>Rhabditida</taxon>
        <taxon>Rhabditina</taxon>
        <taxon>Rhabditomorpha</taxon>
        <taxon>Rhabditoidea</taxon>
        <taxon>Rhabditidae</taxon>
        <taxon>Peloderinae</taxon>
        <taxon>Caenorhabditis</taxon>
    </lineage>
</organism>